<evidence type="ECO:0000313" key="2">
    <source>
        <dbReference type="EMBL" id="KAK2087327.1"/>
    </source>
</evidence>
<accession>A0ABQ9TRB9</accession>
<dbReference type="Proteomes" id="UP001266305">
    <property type="component" value="Unassembled WGS sequence"/>
</dbReference>
<dbReference type="EMBL" id="JASSZA010000019">
    <property type="protein sequence ID" value="KAK2087327.1"/>
    <property type="molecule type" value="Genomic_DNA"/>
</dbReference>
<reference evidence="2 3" key="1">
    <citation type="submission" date="2023-05" db="EMBL/GenBank/DDBJ databases">
        <title>B98-5 Cell Line De Novo Hybrid Assembly: An Optical Mapping Approach.</title>
        <authorList>
            <person name="Kananen K."/>
            <person name="Auerbach J.A."/>
            <person name="Kautto E."/>
            <person name="Blachly J.S."/>
        </authorList>
    </citation>
    <scope>NUCLEOTIDE SEQUENCE [LARGE SCALE GENOMIC DNA]</scope>
    <source>
        <strain evidence="2">B95-8</strain>
        <tissue evidence="2">Cell line</tissue>
    </source>
</reference>
<feature type="region of interest" description="Disordered" evidence="1">
    <location>
        <begin position="1"/>
        <end position="24"/>
    </location>
</feature>
<gene>
    <name evidence="2" type="ORF">P7K49_033234</name>
</gene>
<comment type="caution">
    <text evidence="2">The sequence shown here is derived from an EMBL/GenBank/DDBJ whole genome shotgun (WGS) entry which is preliminary data.</text>
</comment>
<protein>
    <submittedName>
        <fullName evidence="2">Uncharacterized protein</fullName>
    </submittedName>
</protein>
<keyword evidence="3" id="KW-1185">Reference proteome</keyword>
<organism evidence="2 3">
    <name type="scientific">Saguinus oedipus</name>
    <name type="common">Cotton-top tamarin</name>
    <name type="synonym">Oedipomidas oedipus</name>
    <dbReference type="NCBI Taxonomy" id="9490"/>
    <lineage>
        <taxon>Eukaryota</taxon>
        <taxon>Metazoa</taxon>
        <taxon>Chordata</taxon>
        <taxon>Craniata</taxon>
        <taxon>Vertebrata</taxon>
        <taxon>Euteleostomi</taxon>
        <taxon>Mammalia</taxon>
        <taxon>Eutheria</taxon>
        <taxon>Euarchontoglires</taxon>
        <taxon>Primates</taxon>
        <taxon>Haplorrhini</taxon>
        <taxon>Platyrrhini</taxon>
        <taxon>Cebidae</taxon>
        <taxon>Callitrichinae</taxon>
        <taxon>Saguinus</taxon>
    </lineage>
</organism>
<name>A0ABQ9TRB9_SAGOE</name>
<proteinExistence type="predicted"/>
<evidence type="ECO:0000256" key="1">
    <source>
        <dbReference type="SAM" id="MobiDB-lite"/>
    </source>
</evidence>
<sequence>MRGPSAWTGGTRRHRSSPLPIGFRAKSRGACATAAASALTSEMPARTTPARVPTLAAPAISLPDDAGRWVGGRFPSGWPLAAADRRPRMRGVVRRGGTSGPACPGSDTPRARALRPPLPVSGRVPGVPFPKSCASR</sequence>
<feature type="region of interest" description="Disordered" evidence="1">
    <location>
        <begin position="92"/>
        <end position="136"/>
    </location>
</feature>
<evidence type="ECO:0000313" key="3">
    <source>
        <dbReference type="Proteomes" id="UP001266305"/>
    </source>
</evidence>